<accession>A0A2C9UUK7</accession>
<gene>
    <name evidence="2" type="ORF">MANES_12G088700</name>
</gene>
<dbReference type="Gene3D" id="3.30.420.10">
    <property type="entry name" value="Ribonuclease H-like superfamily/Ribonuclease H"/>
    <property type="match status" value="1"/>
</dbReference>
<dbReference type="PANTHER" id="PTHR47723">
    <property type="entry name" value="OS05G0353850 PROTEIN"/>
    <property type="match status" value="1"/>
</dbReference>
<sequence length="143" mass="16294">MESSLKINVDGSWHAETSMGYGGGLLRDCQGNWIRSFVARFRKSSILNAKLKAIYEGILLARELNVQHLVLESDSKMSIDMLTEKVQIYWIIFLLEANHHAAWLTKKALYFSNSVKILKDLPLKLQPQLLYDAIGLTSFYNST</sequence>
<proteinExistence type="predicted"/>
<organism evidence="2">
    <name type="scientific">Manihot esculenta</name>
    <name type="common">Cassava</name>
    <name type="synonym">Jatropha manihot</name>
    <dbReference type="NCBI Taxonomy" id="3983"/>
    <lineage>
        <taxon>Eukaryota</taxon>
        <taxon>Viridiplantae</taxon>
        <taxon>Streptophyta</taxon>
        <taxon>Embryophyta</taxon>
        <taxon>Tracheophyta</taxon>
        <taxon>Spermatophyta</taxon>
        <taxon>Magnoliopsida</taxon>
        <taxon>eudicotyledons</taxon>
        <taxon>Gunneridae</taxon>
        <taxon>Pentapetalae</taxon>
        <taxon>rosids</taxon>
        <taxon>fabids</taxon>
        <taxon>Malpighiales</taxon>
        <taxon>Euphorbiaceae</taxon>
        <taxon>Crotonoideae</taxon>
        <taxon>Manihoteae</taxon>
        <taxon>Manihot</taxon>
    </lineage>
</organism>
<dbReference type="InterPro" id="IPR012337">
    <property type="entry name" value="RNaseH-like_sf"/>
</dbReference>
<dbReference type="InterPro" id="IPR053151">
    <property type="entry name" value="RNase_H-like"/>
</dbReference>
<reference evidence="2" key="1">
    <citation type="submission" date="2016-02" db="EMBL/GenBank/DDBJ databases">
        <title>WGS assembly of Manihot esculenta.</title>
        <authorList>
            <person name="Bredeson J.V."/>
            <person name="Prochnik S.E."/>
            <person name="Lyons J.B."/>
            <person name="Schmutz J."/>
            <person name="Grimwood J."/>
            <person name="Vrebalov J."/>
            <person name="Bart R.S."/>
            <person name="Amuge T."/>
            <person name="Ferguson M.E."/>
            <person name="Green R."/>
            <person name="Putnam N."/>
            <person name="Stites J."/>
            <person name="Rounsley S."/>
            <person name="Rokhsar D.S."/>
        </authorList>
    </citation>
    <scope>NUCLEOTIDE SEQUENCE [LARGE SCALE GENOMIC DNA]</scope>
    <source>
        <tissue evidence="2">Leaf</tissue>
    </source>
</reference>
<evidence type="ECO:0000313" key="2">
    <source>
        <dbReference type="EMBL" id="OAY35295.1"/>
    </source>
</evidence>
<dbReference type="EMBL" id="CM004398">
    <property type="protein sequence ID" value="OAY35295.1"/>
    <property type="molecule type" value="Genomic_DNA"/>
</dbReference>
<protein>
    <recommendedName>
        <fullName evidence="1">RNase H type-1 domain-containing protein</fullName>
    </recommendedName>
</protein>
<name>A0A2C9UUK7_MANES</name>
<evidence type="ECO:0000259" key="1">
    <source>
        <dbReference type="Pfam" id="PF13456"/>
    </source>
</evidence>
<dbReference type="Pfam" id="PF13456">
    <property type="entry name" value="RVT_3"/>
    <property type="match status" value="1"/>
</dbReference>
<dbReference type="GO" id="GO:0004523">
    <property type="term" value="F:RNA-DNA hybrid ribonuclease activity"/>
    <property type="evidence" value="ECO:0007669"/>
    <property type="project" value="InterPro"/>
</dbReference>
<dbReference type="GO" id="GO:0003676">
    <property type="term" value="F:nucleic acid binding"/>
    <property type="evidence" value="ECO:0007669"/>
    <property type="project" value="InterPro"/>
</dbReference>
<dbReference type="PANTHER" id="PTHR47723:SF13">
    <property type="entry name" value="PUTATIVE-RELATED"/>
    <property type="match status" value="1"/>
</dbReference>
<dbReference type="InterPro" id="IPR044730">
    <property type="entry name" value="RNase_H-like_dom_plant"/>
</dbReference>
<dbReference type="AlphaFoldDB" id="A0A2C9UUK7"/>
<dbReference type="CDD" id="cd06222">
    <property type="entry name" value="RNase_H_like"/>
    <property type="match status" value="1"/>
</dbReference>
<dbReference type="SUPFAM" id="SSF53098">
    <property type="entry name" value="Ribonuclease H-like"/>
    <property type="match status" value="1"/>
</dbReference>
<feature type="domain" description="RNase H type-1" evidence="1">
    <location>
        <begin position="8"/>
        <end position="87"/>
    </location>
</feature>
<dbReference type="InterPro" id="IPR036397">
    <property type="entry name" value="RNaseH_sf"/>
</dbReference>
<dbReference type="InterPro" id="IPR002156">
    <property type="entry name" value="RNaseH_domain"/>
</dbReference>